<keyword evidence="2" id="KW-0547">Nucleotide-binding</keyword>
<sequence>MDTHSQTTPHTPRRLRVNTSLSAVTSSPISASSATSAVSSVTSPIDLSSAVKICKDHVDVSDGVLGRGAFCTVYRGIINGSPELAGRVVAVKMGIKSNLCTVREASLLTNLDRMRGRDGDGDNVVEFYGMLADGSLALRYYPHTVHSFVLPLRQEDVWELVVGKDLWLKWAHQLSGALRFLERANVVHGDIQSVNIFVDEDANVFLGDFSSAHYNDDLLATSHEPEVDYDFWNARNIQYSAPELLKTTNCIPSFRSDVFSTGLVLLFAGTGTDPYHTAKNGAQRLIWAQRGMVLECASDEDRIRISSVQSIVDSFIRHRTPLSSLTSNISSH</sequence>
<dbReference type="Pfam" id="PF07714">
    <property type="entry name" value="PK_Tyr_Ser-Thr"/>
    <property type="match status" value="1"/>
</dbReference>
<keyword evidence="3" id="KW-0418">Kinase</keyword>
<evidence type="ECO:0000256" key="4">
    <source>
        <dbReference type="ARBA" id="ARBA00022840"/>
    </source>
</evidence>
<dbReference type="PhylomeDB" id="A0A060TJN5"/>
<keyword evidence="1" id="KW-0808">Transferase</keyword>
<dbReference type="Gene3D" id="3.30.200.20">
    <property type="entry name" value="Phosphorylase Kinase, domain 1"/>
    <property type="match status" value="1"/>
</dbReference>
<dbReference type="AlphaFoldDB" id="A0A060TJN5"/>
<proteinExistence type="predicted"/>
<evidence type="ECO:0000256" key="1">
    <source>
        <dbReference type="ARBA" id="ARBA00022679"/>
    </source>
</evidence>
<dbReference type="PANTHER" id="PTHR44329:SF288">
    <property type="entry name" value="MITOGEN-ACTIVATED PROTEIN KINASE KINASE KINASE 20"/>
    <property type="match status" value="1"/>
</dbReference>
<dbReference type="EMBL" id="HG937694">
    <property type="protein sequence ID" value="CDP39037.1"/>
    <property type="molecule type" value="Genomic_DNA"/>
</dbReference>
<dbReference type="InterPro" id="IPR001245">
    <property type="entry name" value="Ser-Thr/Tyr_kinase_cat_dom"/>
</dbReference>
<dbReference type="Gene3D" id="1.10.510.10">
    <property type="entry name" value="Transferase(Phosphotransferase) domain 1"/>
    <property type="match status" value="1"/>
</dbReference>
<accession>A0A060TJN5</accession>
<evidence type="ECO:0000256" key="3">
    <source>
        <dbReference type="ARBA" id="ARBA00022777"/>
    </source>
</evidence>
<dbReference type="SUPFAM" id="SSF56112">
    <property type="entry name" value="Protein kinase-like (PK-like)"/>
    <property type="match status" value="1"/>
</dbReference>
<feature type="domain" description="Protein kinase" evidence="5">
    <location>
        <begin position="59"/>
        <end position="332"/>
    </location>
</feature>
<dbReference type="PROSITE" id="PS50011">
    <property type="entry name" value="PROTEIN_KINASE_DOM"/>
    <property type="match status" value="1"/>
</dbReference>
<organism evidence="6">
    <name type="scientific">Blastobotrys adeninivorans</name>
    <name type="common">Yeast</name>
    <name type="synonym">Arxula adeninivorans</name>
    <dbReference type="NCBI Taxonomy" id="409370"/>
    <lineage>
        <taxon>Eukaryota</taxon>
        <taxon>Fungi</taxon>
        <taxon>Dikarya</taxon>
        <taxon>Ascomycota</taxon>
        <taxon>Saccharomycotina</taxon>
        <taxon>Dipodascomycetes</taxon>
        <taxon>Dipodascales</taxon>
        <taxon>Trichomonascaceae</taxon>
        <taxon>Blastobotrys</taxon>
    </lineage>
</organism>
<reference evidence="6" key="2">
    <citation type="submission" date="2014-06" db="EMBL/GenBank/DDBJ databases">
        <title>The complete genome of Blastobotrys (Arxula) adeninivorans LS3 - a yeast of biotechnological interest.</title>
        <authorList>
            <person name="Kunze G."/>
            <person name="Gaillardin C."/>
            <person name="Czernicka M."/>
            <person name="Durrens P."/>
            <person name="Martin T."/>
            <person name="Boer E."/>
            <person name="Gabaldon T."/>
            <person name="Cruz J."/>
            <person name="Talla E."/>
            <person name="Marck C."/>
            <person name="Goffeau A."/>
            <person name="Barbe V."/>
            <person name="Baret P."/>
            <person name="Baronian K."/>
            <person name="Beier S."/>
            <person name="Bleykasten C."/>
            <person name="Bode R."/>
            <person name="Casaregola S."/>
            <person name="Despons L."/>
            <person name="Fairhead C."/>
            <person name="Giersberg M."/>
            <person name="Gierski P."/>
            <person name="Hahnel U."/>
            <person name="Hartmann A."/>
            <person name="Jankowska D."/>
            <person name="Jubin C."/>
            <person name="Jung P."/>
            <person name="Lafontaine I."/>
            <person name="Leh-Louis V."/>
            <person name="Lemaire M."/>
            <person name="Marcet-Houben M."/>
            <person name="Mascher M."/>
            <person name="Morel G."/>
            <person name="Richard G.-F."/>
            <person name="Riechen J."/>
            <person name="Sacerdot C."/>
            <person name="Sarkar A."/>
            <person name="Savel G."/>
            <person name="Schacherer J."/>
            <person name="Sherman D."/>
            <person name="Straub M.-L."/>
            <person name="Stein N."/>
            <person name="Thierry A."/>
            <person name="Trautwein-Schult A."/>
            <person name="Westhof E."/>
            <person name="Worch S."/>
            <person name="Dujon B."/>
            <person name="Souciet J.-L."/>
            <person name="Wincker P."/>
            <person name="Scholz U."/>
            <person name="Neuveglise N."/>
        </authorList>
    </citation>
    <scope>NUCLEOTIDE SEQUENCE</scope>
    <source>
        <strain evidence="6">LS3</strain>
    </source>
</reference>
<dbReference type="GO" id="GO:0004674">
    <property type="term" value="F:protein serine/threonine kinase activity"/>
    <property type="evidence" value="ECO:0007669"/>
    <property type="project" value="TreeGrafter"/>
</dbReference>
<reference evidence="6" key="1">
    <citation type="submission" date="2014-02" db="EMBL/GenBank/DDBJ databases">
        <authorList>
            <person name="Genoscope - CEA"/>
        </authorList>
    </citation>
    <scope>NUCLEOTIDE SEQUENCE</scope>
    <source>
        <strain evidence="6">LS3</strain>
    </source>
</reference>
<dbReference type="PANTHER" id="PTHR44329">
    <property type="entry name" value="SERINE/THREONINE-PROTEIN KINASE TNNI3K-RELATED"/>
    <property type="match status" value="1"/>
</dbReference>
<gene>
    <name evidence="6" type="ORF">GNLVRS02_ARAD1D48312g</name>
</gene>
<name>A0A060TJN5_BLAAD</name>
<protein>
    <submittedName>
        <fullName evidence="6">ARAD1D48312p</fullName>
    </submittedName>
</protein>
<evidence type="ECO:0000313" key="6">
    <source>
        <dbReference type="EMBL" id="CDP39037.1"/>
    </source>
</evidence>
<dbReference type="InterPro" id="IPR051681">
    <property type="entry name" value="Ser/Thr_Kinases-Pseudokinases"/>
</dbReference>
<keyword evidence="4" id="KW-0067">ATP-binding</keyword>
<evidence type="ECO:0000256" key="2">
    <source>
        <dbReference type="ARBA" id="ARBA00022741"/>
    </source>
</evidence>
<dbReference type="InterPro" id="IPR000719">
    <property type="entry name" value="Prot_kinase_dom"/>
</dbReference>
<dbReference type="GO" id="GO:0005524">
    <property type="term" value="F:ATP binding"/>
    <property type="evidence" value="ECO:0007669"/>
    <property type="project" value="UniProtKB-KW"/>
</dbReference>
<evidence type="ECO:0000259" key="5">
    <source>
        <dbReference type="PROSITE" id="PS50011"/>
    </source>
</evidence>
<dbReference type="InterPro" id="IPR011009">
    <property type="entry name" value="Kinase-like_dom_sf"/>
</dbReference>
<dbReference type="CDD" id="cd00180">
    <property type="entry name" value="PKc"/>
    <property type="match status" value="1"/>
</dbReference>